<comment type="caution">
    <text evidence="1">The sequence shown here is derived from an EMBL/GenBank/DDBJ whole genome shotgun (WGS) entry which is preliminary data.</text>
</comment>
<evidence type="ECO:0000313" key="1">
    <source>
        <dbReference type="EMBL" id="KUN86107.1"/>
    </source>
</evidence>
<protein>
    <submittedName>
        <fullName evidence="1">Uncharacterized protein</fullName>
    </submittedName>
</protein>
<dbReference type="Proteomes" id="UP000052982">
    <property type="component" value="Unassembled WGS sequence"/>
</dbReference>
<keyword evidence="2" id="KW-1185">Reference proteome</keyword>
<organism evidence="1 2">
    <name type="scientific">Streptomyces griseoruber</name>
    <dbReference type="NCBI Taxonomy" id="1943"/>
    <lineage>
        <taxon>Bacteria</taxon>
        <taxon>Bacillati</taxon>
        <taxon>Actinomycetota</taxon>
        <taxon>Actinomycetes</taxon>
        <taxon>Kitasatosporales</taxon>
        <taxon>Streptomycetaceae</taxon>
        <taxon>Streptomyces</taxon>
    </lineage>
</organism>
<name>A0A101T5A3_9ACTN</name>
<reference evidence="1 2" key="1">
    <citation type="submission" date="2015-10" db="EMBL/GenBank/DDBJ databases">
        <title>Draft genome sequence of Streptomyces griseoruber DSM 40281, type strain for the species Streptomyces griseoruber.</title>
        <authorList>
            <person name="Ruckert C."/>
            <person name="Winkler A."/>
            <person name="Kalinowski J."/>
            <person name="Kampfer P."/>
            <person name="Glaeser S."/>
        </authorList>
    </citation>
    <scope>NUCLEOTIDE SEQUENCE [LARGE SCALE GENOMIC DNA]</scope>
    <source>
        <strain evidence="1 2">DSM 40281</strain>
    </source>
</reference>
<evidence type="ECO:0000313" key="2">
    <source>
        <dbReference type="Proteomes" id="UP000052982"/>
    </source>
</evidence>
<sequence length="248" mass="29008">MPLEELLILDIPRRPKDRDNMPPEVHTLVLHRDDAGWLRTVHITLGKTGRALRLFRWFANCVNEALTEQARLILAARDPAAPQVPDAPDDRYATWLTRLLQDSPTGPHSDGAATTSPRPGDMLLHELLRDGLLAEWWRSLRTPPTPLDWAPRADVLLSWSHEMYYDRFRPSAAWDRHFDRADWSRFLGGAKHRLLKAAVRHAYDHPDLRLEDRPWPLRRLWRWAGFDEYLVARHAQRRLELIRYGGRP</sequence>
<dbReference type="AlphaFoldDB" id="A0A101T5A3"/>
<proteinExistence type="predicted"/>
<dbReference type="STRING" id="1943.AQJ64_08640"/>
<dbReference type="EMBL" id="LMWW01000010">
    <property type="protein sequence ID" value="KUN86107.1"/>
    <property type="molecule type" value="Genomic_DNA"/>
</dbReference>
<gene>
    <name evidence="1" type="ORF">AQJ64_08640</name>
</gene>
<accession>A0A101T5A3</accession>